<evidence type="ECO:0000256" key="2">
    <source>
        <dbReference type="ARBA" id="ARBA00023110"/>
    </source>
</evidence>
<organism evidence="6">
    <name type="scientific">Rhodosorus marinus</name>
    <dbReference type="NCBI Taxonomy" id="101924"/>
    <lineage>
        <taxon>Eukaryota</taxon>
        <taxon>Rhodophyta</taxon>
        <taxon>Stylonematophyceae</taxon>
        <taxon>Stylonematales</taxon>
        <taxon>Stylonemataceae</taxon>
        <taxon>Rhodosorus</taxon>
    </lineage>
</organism>
<gene>
    <name evidence="6" type="ORF">RMAR00112_LOCUS2344</name>
</gene>
<dbReference type="Gene3D" id="2.40.100.10">
    <property type="entry name" value="Cyclophilin-like"/>
    <property type="match status" value="1"/>
</dbReference>
<dbReference type="PRINTS" id="PR00153">
    <property type="entry name" value="CSAPPISMRASE"/>
</dbReference>
<dbReference type="Pfam" id="PF00160">
    <property type="entry name" value="Pro_isomerase"/>
    <property type="match status" value="1"/>
</dbReference>
<dbReference type="PANTHER" id="PTHR45625:SF2">
    <property type="entry name" value="PEPTIDYL-PROLYL CIS-TRANS ISOMERASE-LIKE 3"/>
    <property type="match status" value="1"/>
</dbReference>
<accession>A0A7S3E6E8</accession>
<dbReference type="InterPro" id="IPR002130">
    <property type="entry name" value="Cyclophilin-type_PPIase_dom"/>
</dbReference>
<dbReference type="PROSITE" id="PS00170">
    <property type="entry name" value="CSA_PPIASE_1"/>
    <property type="match status" value="1"/>
</dbReference>
<proteinExistence type="inferred from homology"/>
<evidence type="ECO:0000313" key="6">
    <source>
        <dbReference type="EMBL" id="CAE0034398.1"/>
    </source>
</evidence>
<dbReference type="InterPro" id="IPR044666">
    <property type="entry name" value="Cyclophilin_A-like"/>
</dbReference>
<comment type="catalytic activity">
    <reaction evidence="1 4">
        <text>[protein]-peptidylproline (omega=180) = [protein]-peptidylproline (omega=0)</text>
        <dbReference type="Rhea" id="RHEA:16237"/>
        <dbReference type="Rhea" id="RHEA-COMP:10747"/>
        <dbReference type="Rhea" id="RHEA-COMP:10748"/>
        <dbReference type="ChEBI" id="CHEBI:83833"/>
        <dbReference type="ChEBI" id="CHEBI:83834"/>
        <dbReference type="EC" id="5.2.1.8"/>
    </reaction>
</comment>
<dbReference type="PIRSF" id="PIRSF001467">
    <property type="entry name" value="Peptidylpro_ismrse"/>
    <property type="match status" value="1"/>
</dbReference>
<dbReference type="GO" id="GO:0006457">
    <property type="term" value="P:protein folding"/>
    <property type="evidence" value="ECO:0007669"/>
    <property type="project" value="InterPro"/>
</dbReference>
<dbReference type="SUPFAM" id="SSF50891">
    <property type="entry name" value="Cyclophilin-like"/>
    <property type="match status" value="1"/>
</dbReference>
<evidence type="ECO:0000256" key="1">
    <source>
        <dbReference type="ARBA" id="ARBA00000971"/>
    </source>
</evidence>
<dbReference type="InterPro" id="IPR020892">
    <property type="entry name" value="Cyclophilin-type_PPIase_CS"/>
</dbReference>
<comment type="function">
    <text evidence="4">PPIases accelerate the folding of proteins. It catalyzes the cis-trans isomerization of proline imidic peptide bonds in oligopeptides.</text>
</comment>
<keyword evidence="3 4" id="KW-0413">Isomerase</keyword>
<dbReference type="EMBL" id="HBHW01003294">
    <property type="protein sequence ID" value="CAE0034398.1"/>
    <property type="molecule type" value="Transcribed_RNA"/>
</dbReference>
<keyword evidence="2 4" id="KW-0697">Rotamase</keyword>
<dbReference type="InterPro" id="IPR029000">
    <property type="entry name" value="Cyclophilin-like_dom_sf"/>
</dbReference>
<protein>
    <recommendedName>
        <fullName evidence="4">Peptidyl-prolyl cis-trans isomerase</fullName>
        <shortName evidence="4">PPIase</shortName>
        <ecNumber evidence="4">5.2.1.8</ecNumber>
    </recommendedName>
</protein>
<name>A0A7S3E6E8_9RHOD</name>
<dbReference type="InterPro" id="IPR024936">
    <property type="entry name" value="Cyclophilin-type_PPIase"/>
</dbReference>
<dbReference type="PROSITE" id="PS50072">
    <property type="entry name" value="CSA_PPIASE_2"/>
    <property type="match status" value="1"/>
</dbReference>
<dbReference type="AlphaFoldDB" id="A0A7S3E6E8"/>
<dbReference type="GO" id="GO:0003755">
    <property type="term" value="F:peptidyl-prolyl cis-trans isomerase activity"/>
    <property type="evidence" value="ECO:0007669"/>
    <property type="project" value="UniProtKB-UniRule"/>
</dbReference>
<comment type="similarity">
    <text evidence="4">Belongs to the cyclophilin-type PPIase family.</text>
</comment>
<dbReference type="GO" id="GO:0071013">
    <property type="term" value="C:catalytic step 2 spliceosome"/>
    <property type="evidence" value="ECO:0007669"/>
    <property type="project" value="TreeGrafter"/>
</dbReference>
<evidence type="ECO:0000259" key="5">
    <source>
        <dbReference type="PROSITE" id="PS50072"/>
    </source>
</evidence>
<feature type="domain" description="PPIase cyclophilin-type" evidence="5">
    <location>
        <begin position="6"/>
        <end position="153"/>
    </location>
</feature>
<sequence>MSVTLHTSLGDIKVELFCDKTPKAAENFLGLSASGSYDGTIFHRNMKGFMIQGGDPSGTGRKSKSMWGGKFEDEIDPETKFISRGQLAMATSQPNTNGSQFFITYAEAPHLNQTCTIFGKVIHGDEVLDKMEAVPVGAKDRPVKDIVLKSTTIHANPFAE</sequence>
<dbReference type="CDD" id="cd01928">
    <property type="entry name" value="Cyclophilin_PPIL3_like"/>
    <property type="match status" value="1"/>
</dbReference>
<dbReference type="PANTHER" id="PTHR45625">
    <property type="entry name" value="PEPTIDYL-PROLYL CIS-TRANS ISOMERASE-RELATED"/>
    <property type="match status" value="1"/>
</dbReference>
<reference evidence="6" key="1">
    <citation type="submission" date="2021-01" db="EMBL/GenBank/DDBJ databases">
        <authorList>
            <person name="Corre E."/>
            <person name="Pelletier E."/>
            <person name="Niang G."/>
            <person name="Scheremetjew M."/>
            <person name="Finn R."/>
            <person name="Kale V."/>
            <person name="Holt S."/>
            <person name="Cochrane G."/>
            <person name="Meng A."/>
            <person name="Brown T."/>
            <person name="Cohen L."/>
        </authorList>
    </citation>
    <scope>NUCLEOTIDE SEQUENCE</scope>
    <source>
        <strain evidence="6">CCMP 769</strain>
    </source>
</reference>
<evidence type="ECO:0000256" key="3">
    <source>
        <dbReference type="ARBA" id="ARBA00023235"/>
    </source>
</evidence>
<evidence type="ECO:0000256" key="4">
    <source>
        <dbReference type="RuleBase" id="RU363019"/>
    </source>
</evidence>
<dbReference type="EC" id="5.2.1.8" evidence="4"/>